<evidence type="ECO:0000313" key="11">
    <source>
        <dbReference type="EMBL" id="CCF59747.1"/>
    </source>
</evidence>
<comment type="similarity">
    <text evidence="2">Belongs to the glycosyl hydrolase 15 family.</text>
</comment>
<dbReference type="Proteomes" id="UP000005220">
    <property type="component" value="Chromosome 8"/>
</dbReference>
<dbReference type="OrthoDB" id="6123450at2759"/>
<dbReference type="EMBL" id="HE650828">
    <property type="protein sequence ID" value="CCF59747.1"/>
    <property type="molecule type" value="Genomic_DNA"/>
</dbReference>
<evidence type="ECO:0000256" key="6">
    <source>
        <dbReference type="ARBA" id="ARBA00023295"/>
    </source>
</evidence>
<dbReference type="InterPro" id="IPR012341">
    <property type="entry name" value="6hp_glycosidase-like_sf"/>
</dbReference>
<keyword evidence="7" id="KW-0624">Polysaccharide degradation</keyword>
<dbReference type="EC" id="3.2.1.3" evidence="3"/>
<dbReference type="FunCoup" id="H2AYH0">
    <property type="interactions" value="106"/>
</dbReference>
<keyword evidence="5" id="KW-0119">Carbohydrate metabolism</keyword>
<accession>H2AYH0</accession>
<organism evidence="11 12">
    <name type="scientific">Kazachstania africana (strain ATCC 22294 / BCRC 22015 / CBS 2517 / CECT 1963 / NBRC 1671 / NRRL Y-8276)</name>
    <name type="common">Yeast</name>
    <name type="synonym">Kluyveromyces africanus</name>
    <dbReference type="NCBI Taxonomy" id="1071382"/>
    <lineage>
        <taxon>Eukaryota</taxon>
        <taxon>Fungi</taxon>
        <taxon>Dikarya</taxon>
        <taxon>Ascomycota</taxon>
        <taxon>Saccharomycotina</taxon>
        <taxon>Saccharomycetes</taxon>
        <taxon>Saccharomycetales</taxon>
        <taxon>Saccharomycetaceae</taxon>
        <taxon>Kazachstania</taxon>
    </lineage>
</organism>
<evidence type="ECO:0000256" key="2">
    <source>
        <dbReference type="ARBA" id="ARBA00006188"/>
    </source>
</evidence>
<dbReference type="Pfam" id="PF00723">
    <property type="entry name" value="Glyco_hydro_15"/>
    <property type="match status" value="1"/>
</dbReference>
<dbReference type="SUPFAM" id="SSF48208">
    <property type="entry name" value="Six-hairpin glycosidases"/>
    <property type="match status" value="1"/>
</dbReference>
<comment type="catalytic activity">
    <reaction evidence="1">
        <text>Hydrolysis of terminal (1-&gt;4)-linked alpha-D-glucose residues successively from non-reducing ends of the chains with release of beta-D-glucose.</text>
        <dbReference type="EC" id="3.2.1.3"/>
    </reaction>
</comment>
<dbReference type="Gene3D" id="1.50.10.10">
    <property type="match status" value="1"/>
</dbReference>
<evidence type="ECO:0000256" key="5">
    <source>
        <dbReference type="ARBA" id="ARBA00023277"/>
    </source>
</evidence>
<reference evidence="11 12" key="1">
    <citation type="journal article" date="2011" name="Proc. Natl. Acad. Sci. U.S.A.">
        <title>Evolutionary erosion of yeast sex chromosomes by mating-type switching accidents.</title>
        <authorList>
            <person name="Gordon J.L."/>
            <person name="Armisen D."/>
            <person name="Proux-Wera E."/>
            <person name="Oheigeartaigh S.S."/>
            <person name="Byrne K.P."/>
            <person name="Wolfe K.H."/>
        </authorList>
    </citation>
    <scope>NUCLEOTIDE SEQUENCE [LARGE SCALE GENOMIC DNA]</scope>
    <source>
        <strain evidence="12">ATCC 22294 / BCRC 22015 / CBS 2517 / CECT 1963 / NBRC 1671 / NRRL Y-8276</strain>
    </source>
</reference>
<dbReference type="STRING" id="1071382.H2AYH0"/>
<dbReference type="KEGG" id="kaf:KAFR_0H03370"/>
<dbReference type="PANTHER" id="PTHR31616">
    <property type="entry name" value="TREHALASE"/>
    <property type="match status" value="1"/>
</dbReference>
<dbReference type="GO" id="GO:0000324">
    <property type="term" value="C:fungal-type vacuole"/>
    <property type="evidence" value="ECO:0007669"/>
    <property type="project" value="EnsemblFungi"/>
</dbReference>
<evidence type="ECO:0000256" key="1">
    <source>
        <dbReference type="ARBA" id="ARBA00001863"/>
    </source>
</evidence>
<dbReference type="eggNOG" id="ENOG502QPM2">
    <property type="taxonomic scope" value="Eukaryota"/>
</dbReference>
<sequence length="564" mass="65350">MITNLRCKDNRKDDSISISPRSHLLKLRYYLSLSITCILLVSLIWEQVHSTDTFKSYSHQKFIIDNFRLDSPIQLKPISSKSITQTEFENWLDLQFGISKERLLHNIFSDNGTMVAGTSNEHPNYYFQWTRDSAITMNTVVNEFRDDKTLLGIILNYISNAYNLQRLDNLSGKFTLEDKFKNLGEPKYNIDNSPYDANWGRPQNDGPALRIITIVNFLNTIDNSVELNLAELIKTSKLTNLHFNDEFDLINRILYYDLKFLILNFNQPCFDLWEEIYDVHFFTVITQLYAIKLSINLLEHYQTTFKFIANNDEGLLNELKSTYDNIFKLLFTKDKYINSSKSFIVESPNHLDERSGLDIAVILGSLITHPIVNNVKDILPFFTPLDSGILNTLHGLVKTMTIMYPINHSKINLNAGVALGRYPEDIYDGIGTSEANPWFLATLTASQLILTFINGVKNSEKDIVINYDNYKFWSLIFEQDVEKKSFEFRIPYNSQAFNQTMTHLFQFSDSFIEVAREHIDSRNGEMSEQFNKFTGFLTGAQNLTWSYSSFMDTYKLRSIIAELV</sequence>
<dbReference type="InterPro" id="IPR011613">
    <property type="entry name" value="GH15-like"/>
</dbReference>
<dbReference type="HOGENOM" id="CLU_012173_2_0_1"/>
<evidence type="ECO:0000256" key="7">
    <source>
        <dbReference type="ARBA" id="ARBA00023326"/>
    </source>
</evidence>
<keyword evidence="6" id="KW-0326">Glycosidase</keyword>
<dbReference type="InterPro" id="IPR000165">
    <property type="entry name" value="Glucoamylase"/>
</dbReference>
<evidence type="ECO:0000256" key="8">
    <source>
        <dbReference type="ARBA" id="ARBA00033442"/>
    </source>
</evidence>
<dbReference type="PANTHER" id="PTHR31616:SF9">
    <property type="entry name" value="GLUCOAMYLASE, INTRACELLULAR SPORULATION-SPECIFIC"/>
    <property type="match status" value="1"/>
</dbReference>
<dbReference type="RefSeq" id="XP_003958882.1">
    <property type="nucleotide sequence ID" value="XM_003958833.1"/>
</dbReference>
<dbReference type="GeneID" id="13887743"/>
<evidence type="ECO:0000313" key="12">
    <source>
        <dbReference type="Proteomes" id="UP000005220"/>
    </source>
</evidence>
<name>H2AYH0_KAZAF</name>
<evidence type="ECO:0000256" key="9">
    <source>
        <dbReference type="ARBA" id="ARBA00033473"/>
    </source>
</evidence>
<dbReference type="GO" id="GO:0005980">
    <property type="term" value="P:glycogen catabolic process"/>
    <property type="evidence" value="ECO:0007669"/>
    <property type="project" value="EnsemblFungi"/>
</dbReference>
<dbReference type="InParanoid" id="H2AYH0"/>
<protein>
    <recommendedName>
        <fullName evidence="3">glucan 1,4-alpha-glucosidase</fullName>
        <ecNumber evidence="3">3.2.1.3</ecNumber>
    </recommendedName>
    <alternativeName>
        <fullName evidence="9">1,4-alpha-D-glucan glucohydrolase</fullName>
    </alternativeName>
    <alternativeName>
        <fullName evidence="8">Glucan 1,4-alpha-glucosidase</fullName>
    </alternativeName>
</protein>
<keyword evidence="12" id="KW-1185">Reference proteome</keyword>
<evidence type="ECO:0000256" key="3">
    <source>
        <dbReference type="ARBA" id="ARBA00012593"/>
    </source>
</evidence>
<keyword evidence="4" id="KW-0378">Hydrolase</keyword>
<dbReference type="PRINTS" id="PR00736">
    <property type="entry name" value="GLHYDRLASE15"/>
</dbReference>
<proteinExistence type="inferred from homology"/>
<dbReference type="InterPro" id="IPR008928">
    <property type="entry name" value="6-hairpin_glycosidase_sf"/>
</dbReference>
<gene>
    <name evidence="11" type="primary">KAFR0H03370</name>
    <name evidence="11" type="ORF">KAFR_0H03370</name>
</gene>
<dbReference type="GO" id="GO:0004339">
    <property type="term" value="F:glucan 1,4-alpha-glucosidase activity"/>
    <property type="evidence" value="ECO:0007669"/>
    <property type="project" value="UniProtKB-EC"/>
</dbReference>
<dbReference type="AlphaFoldDB" id="H2AYH0"/>
<feature type="domain" description="GH15-like" evidence="10">
    <location>
        <begin position="111"/>
        <end position="552"/>
    </location>
</feature>
<evidence type="ECO:0000259" key="10">
    <source>
        <dbReference type="Pfam" id="PF00723"/>
    </source>
</evidence>
<evidence type="ECO:0000256" key="4">
    <source>
        <dbReference type="ARBA" id="ARBA00022801"/>
    </source>
</evidence>